<dbReference type="SMART" id="SM00248">
    <property type="entry name" value="ANK"/>
    <property type="match status" value="2"/>
</dbReference>
<dbReference type="Ensembl" id="ENSMMDT00005004266.1">
    <property type="protein sequence ID" value="ENSMMDP00005004153.1"/>
    <property type="gene ID" value="ENSMMDG00005002292.1"/>
</dbReference>
<feature type="repeat" description="ANK" evidence="1">
    <location>
        <begin position="1"/>
        <end position="30"/>
    </location>
</feature>
<evidence type="ECO:0000313" key="2">
    <source>
        <dbReference type="Ensembl" id="ENSMMDP00005004153.1"/>
    </source>
</evidence>
<name>A0A667WRB8_9TELE</name>
<dbReference type="InterPro" id="IPR052391">
    <property type="entry name" value="E3_Ligase-Neurotoxin"/>
</dbReference>
<dbReference type="Gene3D" id="1.25.40.20">
    <property type="entry name" value="Ankyrin repeat-containing domain"/>
    <property type="match status" value="1"/>
</dbReference>
<reference evidence="2" key="1">
    <citation type="submission" date="2019-06" db="EMBL/GenBank/DDBJ databases">
        <authorList>
            <consortium name="Wellcome Sanger Institute Data Sharing"/>
        </authorList>
    </citation>
    <scope>NUCLEOTIDE SEQUENCE [LARGE SCALE GENOMIC DNA]</scope>
</reference>
<evidence type="ECO:0000256" key="1">
    <source>
        <dbReference type="PROSITE-ProRule" id="PRU00023"/>
    </source>
</evidence>
<dbReference type="PROSITE" id="PS50088">
    <property type="entry name" value="ANK_REPEAT"/>
    <property type="match status" value="1"/>
</dbReference>
<dbReference type="InterPro" id="IPR036770">
    <property type="entry name" value="Ankyrin_rpt-contain_sf"/>
</dbReference>
<proteinExistence type="predicted"/>
<dbReference type="GO" id="GO:0044325">
    <property type="term" value="F:transmembrane transporter binding"/>
    <property type="evidence" value="ECO:0007669"/>
    <property type="project" value="TreeGrafter"/>
</dbReference>
<organism evidence="2 3">
    <name type="scientific">Myripristis murdjan</name>
    <name type="common">pinecone soldierfish</name>
    <dbReference type="NCBI Taxonomy" id="586833"/>
    <lineage>
        <taxon>Eukaryota</taxon>
        <taxon>Metazoa</taxon>
        <taxon>Chordata</taxon>
        <taxon>Craniata</taxon>
        <taxon>Vertebrata</taxon>
        <taxon>Euteleostomi</taxon>
        <taxon>Actinopterygii</taxon>
        <taxon>Neopterygii</taxon>
        <taxon>Teleostei</taxon>
        <taxon>Neoteleostei</taxon>
        <taxon>Acanthomorphata</taxon>
        <taxon>Holocentriformes</taxon>
        <taxon>Holocentridae</taxon>
        <taxon>Myripristis</taxon>
    </lineage>
</organism>
<dbReference type="PANTHER" id="PTHR24133:SF33">
    <property type="entry name" value="ANKYRIN, ISOFORM B"/>
    <property type="match status" value="1"/>
</dbReference>
<dbReference type="GeneTree" id="ENSGT00990000213410"/>
<dbReference type="InterPro" id="IPR002110">
    <property type="entry name" value="Ankyrin_rpt"/>
</dbReference>
<dbReference type="GO" id="GO:0030507">
    <property type="term" value="F:spectrin binding"/>
    <property type="evidence" value="ECO:0007669"/>
    <property type="project" value="TreeGrafter"/>
</dbReference>
<dbReference type="GO" id="GO:0008093">
    <property type="term" value="F:cytoskeletal anchor activity"/>
    <property type="evidence" value="ECO:0007669"/>
    <property type="project" value="TreeGrafter"/>
</dbReference>
<reference evidence="2" key="2">
    <citation type="submission" date="2025-08" db="UniProtKB">
        <authorList>
            <consortium name="Ensembl"/>
        </authorList>
    </citation>
    <scope>IDENTIFICATION</scope>
</reference>
<dbReference type="Pfam" id="PF12796">
    <property type="entry name" value="Ank_2"/>
    <property type="match status" value="1"/>
</dbReference>
<dbReference type="SUPFAM" id="SSF48403">
    <property type="entry name" value="Ankyrin repeat"/>
    <property type="match status" value="1"/>
</dbReference>
<evidence type="ECO:0000313" key="3">
    <source>
        <dbReference type="Proteomes" id="UP000472263"/>
    </source>
</evidence>
<protein>
    <submittedName>
        <fullName evidence="2">Uncharacterized protein</fullName>
    </submittedName>
</protein>
<reference evidence="2" key="3">
    <citation type="submission" date="2025-09" db="UniProtKB">
        <authorList>
            <consortium name="Ensembl"/>
        </authorList>
    </citation>
    <scope>IDENTIFICATION</scope>
</reference>
<dbReference type="AlphaFoldDB" id="A0A667WRB8"/>
<keyword evidence="1" id="KW-0040">ANK repeat</keyword>
<dbReference type="GO" id="GO:0072659">
    <property type="term" value="P:protein localization to plasma membrane"/>
    <property type="evidence" value="ECO:0007669"/>
    <property type="project" value="TreeGrafter"/>
</dbReference>
<dbReference type="GO" id="GO:0005886">
    <property type="term" value="C:plasma membrane"/>
    <property type="evidence" value="ECO:0007669"/>
    <property type="project" value="TreeGrafter"/>
</dbReference>
<accession>A0A667WRB8</accession>
<dbReference type="GO" id="GO:0043005">
    <property type="term" value="C:neuron projection"/>
    <property type="evidence" value="ECO:0007669"/>
    <property type="project" value="TreeGrafter"/>
</dbReference>
<sequence length="81" mass="8941">IPLHVAAKYGKIEVASLLLQKRAAPDAAGKVRCISPVHLAAQEGSVDLVSLLLRAHTHTHTHKHTHIHTYLQQNDLRCNIN</sequence>
<dbReference type="PROSITE" id="PS50297">
    <property type="entry name" value="ANK_REP_REGION"/>
    <property type="match status" value="1"/>
</dbReference>
<dbReference type="InParanoid" id="A0A667WRB8"/>
<keyword evidence="3" id="KW-1185">Reference proteome</keyword>
<dbReference type="PANTHER" id="PTHR24133">
    <property type="entry name" value="ANKYRIN DOMAIN-CONTAINING"/>
    <property type="match status" value="1"/>
</dbReference>
<dbReference type="Proteomes" id="UP000472263">
    <property type="component" value="Chromosome 15"/>
</dbReference>